<reference evidence="1 2" key="1">
    <citation type="journal article" date="2016" name="Nat. Commun.">
        <title>Thousands of microbial genomes shed light on interconnected biogeochemical processes in an aquifer system.</title>
        <authorList>
            <person name="Anantharaman K."/>
            <person name="Brown C.T."/>
            <person name="Hug L.A."/>
            <person name="Sharon I."/>
            <person name="Castelle C.J."/>
            <person name="Probst A.J."/>
            <person name="Thomas B.C."/>
            <person name="Singh A."/>
            <person name="Wilkins M.J."/>
            <person name="Karaoz U."/>
            <person name="Brodie E.L."/>
            <person name="Williams K.H."/>
            <person name="Hubbard S.S."/>
            <person name="Banfield J.F."/>
        </authorList>
    </citation>
    <scope>NUCLEOTIDE SEQUENCE [LARGE SCALE GENOMIC DNA]</scope>
</reference>
<sequence length="237" mass="26859">MCLSHMTDIIIKNSDFMDIYNKSYRLAAAVFLISNVIENNDELKTKMKKLSLDLVSMSVNLKDISFDQTNNLLRGIEKNALELISMLDIASVSGLISEMNGRVIKGEFQAFISELNKFSDKSNEDKNSSVKSIFADINKLSIENNFEKTYPINNASQSEVIKNNLSIKNGNGHKRKDTRKNMILEFIKGHNNASIKDIVPNITGCSEKTVQRELIALISENKIKKVGERRWSRYFVA</sequence>
<gene>
    <name evidence="1" type="ORF">A2431_02460</name>
</gene>
<name>A0A1G2UY60_9BACT</name>
<proteinExistence type="predicted"/>
<protein>
    <recommendedName>
        <fullName evidence="3">HTH deoR-type domain-containing protein</fullName>
    </recommendedName>
</protein>
<dbReference type="AlphaFoldDB" id="A0A1G2UY60"/>
<dbReference type="EMBL" id="MHWW01000024">
    <property type="protein sequence ID" value="OHB14308.1"/>
    <property type="molecule type" value="Genomic_DNA"/>
</dbReference>
<evidence type="ECO:0000313" key="2">
    <source>
        <dbReference type="Proteomes" id="UP000177697"/>
    </source>
</evidence>
<organism evidence="1 2">
    <name type="scientific">Candidatus Zambryskibacteria bacterium RIFOXYC1_FULL_39_10</name>
    <dbReference type="NCBI Taxonomy" id="1802779"/>
    <lineage>
        <taxon>Bacteria</taxon>
        <taxon>Candidatus Zambryskiibacteriota</taxon>
    </lineage>
</organism>
<dbReference type="Proteomes" id="UP000177697">
    <property type="component" value="Unassembled WGS sequence"/>
</dbReference>
<dbReference type="InterPro" id="IPR036388">
    <property type="entry name" value="WH-like_DNA-bd_sf"/>
</dbReference>
<accession>A0A1G2UY60</accession>
<evidence type="ECO:0000313" key="1">
    <source>
        <dbReference type="EMBL" id="OHB14308.1"/>
    </source>
</evidence>
<evidence type="ECO:0008006" key="3">
    <source>
        <dbReference type="Google" id="ProtNLM"/>
    </source>
</evidence>
<comment type="caution">
    <text evidence="1">The sequence shown here is derived from an EMBL/GenBank/DDBJ whole genome shotgun (WGS) entry which is preliminary data.</text>
</comment>
<dbReference type="Gene3D" id="1.10.10.10">
    <property type="entry name" value="Winged helix-like DNA-binding domain superfamily/Winged helix DNA-binding domain"/>
    <property type="match status" value="1"/>
</dbReference>